<keyword evidence="1" id="KW-1133">Transmembrane helix</keyword>
<keyword evidence="1" id="KW-0812">Transmembrane</keyword>
<evidence type="ECO:0000313" key="2">
    <source>
        <dbReference type="EMBL" id="GAA5094388.1"/>
    </source>
</evidence>
<feature type="transmembrane region" description="Helical" evidence="1">
    <location>
        <begin position="67"/>
        <end position="84"/>
    </location>
</feature>
<keyword evidence="1" id="KW-0472">Membrane</keyword>
<evidence type="ECO:0000313" key="3">
    <source>
        <dbReference type="Proteomes" id="UP001501407"/>
    </source>
</evidence>
<organism evidence="2 3">
    <name type="scientific">Microbacterium yannicii</name>
    <dbReference type="NCBI Taxonomy" id="671622"/>
    <lineage>
        <taxon>Bacteria</taxon>
        <taxon>Bacillati</taxon>
        <taxon>Actinomycetota</taxon>
        <taxon>Actinomycetes</taxon>
        <taxon>Micrococcales</taxon>
        <taxon>Microbacteriaceae</taxon>
        <taxon>Microbacterium</taxon>
    </lineage>
</organism>
<feature type="transmembrane region" description="Helical" evidence="1">
    <location>
        <begin position="34"/>
        <end position="55"/>
    </location>
</feature>
<feature type="transmembrane region" description="Helical" evidence="1">
    <location>
        <begin position="122"/>
        <end position="141"/>
    </location>
</feature>
<dbReference type="RefSeq" id="WP_206687618.1">
    <property type="nucleotide sequence ID" value="NZ_JADIJF010000002.1"/>
</dbReference>
<keyword evidence="3" id="KW-1185">Reference proteome</keyword>
<protein>
    <submittedName>
        <fullName evidence="2">Uncharacterized protein</fullName>
    </submittedName>
</protein>
<dbReference type="Proteomes" id="UP001501407">
    <property type="component" value="Unassembled WGS sequence"/>
</dbReference>
<dbReference type="EMBL" id="BAABKZ010000002">
    <property type="protein sequence ID" value="GAA5094388.1"/>
    <property type="molecule type" value="Genomic_DNA"/>
</dbReference>
<name>A0ABP9MD56_9MICO</name>
<accession>A0ABP9MD56</accession>
<proteinExistence type="predicted"/>
<gene>
    <name evidence="2" type="ORF">GCM10025760_25550</name>
</gene>
<comment type="caution">
    <text evidence="2">The sequence shown here is derived from an EMBL/GenBank/DDBJ whole genome shotgun (WGS) entry which is preliminary data.</text>
</comment>
<reference evidence="3" key="1">
    <citation type="journal article" date="2019" name="Int. J. Syst. Evol. Microbiol.">
        <title>The Global Catalogue of Microorganisms (GCM) 10K type strain sequencing project: providing services to taxonomists for standard genome sequencing and annotation.</title>
        <authorList>
            <consortium name="The Broad Institute Genomics Platform"/>
            <consortium name="The Broad Institute Genome Sequencing Center for Infectious Disease"/>
            <person name="Wu L."/>
            <person name="Ma J."/>
        </authorList>
    </citation>
    <scope>NUCLEOTIDE SEQUENCE [LARGE SCALE GENOMIC DNA]</scope>
    <source>
        <strain evidence="3">JCM 18959</strain>
    </source>
</reference>
<sequence length="163" mass="15985">MRAPLWVPIAAWGFGLVSAALGAAAIVALQADTLSRVIGALSVVVGLAALAWGAAALTLDRTPAPRGAVAGVSAGVIVGLTLLTTEPGRASVLAIALLVGLGVVVACGILRGRRHPSRSTSLWSLIAAAAVVTIAVVPALGTCQGAALLDADGTVLPVVTHGH</sequence>
<evidence type="ECO:0000256" key="1">
    <source>
        <dbReference type="SAM" id="Phobius"/>
    </source>
</evidence>
<feature type="transmembrane region" description="Helical" evidence="1">
    <location>
        <begin position="90"/>
        <end position="110"/>
    </location>
</feature>